<gene>
    <name evidence="3" type="ORF">GLV81_10340</name>
</gene>
<evidence type="ECO:0000256" key="1">
    <source>
        <dbReference type="SAM" id="SignalP"/>
    </source>
</evidence>
<dbReference type="InterPro" id="IPR021255">
    <property type="entry name" value="DUF2807"/>
</dbReference>
<accession>A0A6I6GNC9</accession>
<dbReference type="KEGG" id="fls:GLV81_10340"/>
<feature type="chain" id="PRO_5026354600" description="Putative auto-transporter adhesin head GIN domain-containing protein" evidence="1">
    <location>
        <begin position="22"/>
        <end position="137"/>
    </location>
</feature>
<dbReference type="Proteomes" id="UP000426027">
    <property type="component" value="Chromosome"/>
</dbReference>
<keyword evidence="4" id="KW-1185">Reference proteome</keyword>
<sequence>MKRFFLLAAVLFQLGFLPAMAQTTINDPNVEVRNVGSFNSIVISSAIDLIISQSNSTAVAVSASEAKYVDGITTEVRNNTLYIGYKSNMGWGAKYMRAYVSVPTLMKIGASGACNVKTEGTFKTDDLEIVLSGSKRF</sequence>
<dbReference type="EMBL" id="CP046566">
    <property type="protein sequence ID" value="QGW28442.1"/>
    <property type="molecule type" value="Genomic_DNA"/>
</dbReference>
<feature type="domain" description="Putative auto-transporter adhesin head GIN" evidence="2">
    <location>
        <begin position="38"/>
        <end position="137"/>
    </location>
</feature>
<evidence type="ECO:0000313" key="3">
    <source>
        <dbReference type="EMBL" id="QGW28442.1"/>
    </source>
</evidence>
<dbReference type="Pfam" id="PF10988">
    <property type="entry name" value="DUF2807"/>
    <property type="match status" value="1"/>
</dbReference>
<name>A0A6I6GNC9_9BACT</name>
<evidence type="ECO:0000313" key="4">
    <source>
        <dbReference type="Proteomes" id="UP000426027"/>
    </source>
</evidence>
<organism evidence="3 4">
    <name type="scientific">Phnomibacter ginsenosidimutans</name>
    <dbReference type="NCBI Taxonomy" id="2676868"/>
    <lineage>
        <taxon>Bacteria</taxon>
        <taxon>Pseudomonadati</taxon>
        <taxon>Bacteroidota</taxon>
        <taxon>Chitinophagia</taxon>
        <taxon>Chitinophagales</taxon>
        <taxon>Chitinophagaceae</taxon>
        <taxon>Phnomibacter</taxon>
    </lineage>
</organism>
<keyword evidence="1" id="KW-0732">Signal</keyword>
<dbReference type="AlphaFoldDB" id="A0A6I6GNC9"/>
<reference evidence="3 4" key="1">
    <citation type="submission" date="2019-11" db="EMBL/GenBank/DDBJ databases">
        <authorList>
            <person name="Im W.T."/>
        </authorList>
    </citation>
    <scope>NUCLEOTIDE SEQUENCE [LARGE SCALE GENOMIC DNA]</scope>
    <source>
        <strain evidence="3 4">SB-02</strain>
    </source>
</reference>
<feature type="signal peptide" evidence="1">
    <location>
        <begin position="1"/>
        <end position="21"/>
    </location>
</feature>
<proteinExistence type="predicted"/>
<dbReference type="RefSeq" id="WP_157478798.1">
    <property type="nucleotide sequence ID" value="NZ_CP046566.1"/>
</dbReference>
<protein>
    <recommendedName>
        <fullName evidence="2">Putative auto-transporter adhesin head GIN domain-containing protein</fullName>
    </recommendedName>
</protein>
<dbReference type="Gene3D" id="2.160.20.120">
    <property type="match status" value="1"/>
</dbReference>
<evidence type="ECO:0000259" key="2">
    <source>
        <dbReference type="Pfam" id="PF10988"/>
    </source>
</evidence>